<feature type="transmembrane region" description="Helical" evidence="1">
    <location>
        <begin position="20"/>
        <end position="43"/>
    </location>
</feature>
<evidence type="ECO:0000313" key="2">
    <source>
        <dbReference type="Proteomes" id="UP000036681"/>
    </source>
</evidence>
<evidence type="ECO:0000313" key="3">
    <source>
        <dbReference type="WBParaSite" id="ALUE_0000093001-mRNA-1"/>
    </source>
</evidence>
<keyword evidence="1" id="KW-0472">Membrane</keyword>
<keyword evidence="2" id="KW-1185">Reference proteome</keyword>
<evidence type="ECO:0000256" key="1">
    <source>
        <dbReference type="SAM" id="Phobius"/>
    </source>
</evidence>
<dbReference type="AlphaFoldDB" id="A0A0M3HHD5"/>
<dbReference type="WBParaSite" id="ALUE_0000093001-mRNA-1">
    <property type="protein sequence ID" value="ALUE_0000093001-mRNA-1"/>
    <property type="gene ID" value="ALUE_0000093001"/>
</dbReference>
<feature type="transmembrane region" description="Helical" evidence="1">
    <location>
        <begin position="93"/>
        <end position="111"/>
    </location>
</feature>
<proteinExistence type="predicted"/>
<accession>A0A0M3HHD5</accession>
<reference evidence="3" key="1">
    <citation type="submission" date="2017-02" db="UniProtKB">
        <authorList>
            <consortium name="WormBaseParasite"/>
        </authorList>
    </citation>
    <scope>IDENTIFICATION</scope>
</reference>
<organism evidence="2 3">
    <name type="scientific">Ascaris lumbricoides</name>
    <name type="common">Giant roundworm</name>
    <dbReference type="NCBI Taxonomy" id="6252"/>
    <lineage>
        <taxon>Eukaryota</taxon>
        <taxon>Metazoa</taxon>
        <taxon>Ecdysozoa</taxon>
        <taxon>Nematoda</taxon>
        <taxon>Chromadorea</taxon>
        <taxon>Rhabditida</taxon>
        <taxon>Spirurina</taxon>
        <taxon>Ascaridomorpha</taxon>
        <taxon>Ascaridoidea</taxon>
        <taxon>Ascarididae</taxon>
        <taxon>Ascaris</taxon>
    </lineage>
</organism>
<sequence>MMTFFRQLQLLLWKNFTIKLRTRVTTFLELFLPLALCVLLVIVRSSQPTKLEYPEDFEPKPLPSAGWISLIESKCDNYELDENRFRIFPGSRCVQIFILIHFICLPFTYALHFF</sequence>
<dbReference type="Proteomes" id="UP000036681">
    <property type="component" value="Unplaced"/>
</dbReference>
<name>A0A0M3HHD5_ASCLU</name>
<keyword evidence="1" id="KW-1133">Transmembrane helix</keyword>
<keyword evidence="1" id="KW-0812">Transmembrane</keyword>
<protein>
    <submittedName>
        <fullName evidence="3">ATP-binding cassette sub-family A member 7</fullName>
    </submittedName>
</protein>